<accession>A0A8E4UXY5</accession>
<dbReference type="Proteomes" id="UP000693899">
    <property type="component" value="Segment"/>
</dbReference>
<gene>
    <name evidence="1" type="ORF">Colly1_186</name>
</gene>
<protein>
    <submittedName>
        <fullName evidence="1">Uncharacterized protein</fullName>
    </submittedName>
</protein>
<name>A0A8E4UXY5_9CAUD</name>
<sequence length="73" mass="8597">MATIVSEVSKIEFGGLIRADFKKAYPHIEVFQLSLDWFTETYEKWSKGDRTDDHIFNLMQDEIMSQGLCDYQE</sequence>
<dbReference type="EMBL" id="MT732450">
    <property type="protein sequence ID" value="QQO97291.1"/>
    <property type="molecule type" value="Genomic_DNA"/>
</dbReference>
<proteinExistence type="predicted"/>
<organism evidence="1 2">
    <name type="scientific">Maribacter phage Colly_1</name>
    <dbReference type="NCBI Taxonomy" id="2745691"/>
    <lineage>
        <taxon>Viruses</taxon>
        <taxon>Duplodnaviria</taxon>
        <taxon>Heunggongvirae</taxon>
        <taxon>Uroviricota</taxon>
        <taxon>Caudoviricetes</taxon>
        <taxon>Molycolviridae</taxon>
        <taxon>Mollyvirus</taxon>
        <taxon>Mollyvirus colly</taxon>
    </lineage>
</organism>
<keyword evidence="2" id="KW-1185">Reference proteome</keyword>
<evidence type="ECO:0000313" key="1">
    <source>
        <dbReference type="EMBL" id="QQO97291.1"/>
    </source>
</evidence>
<evidence type="ECO:0000313" key="2">
    <source>
        <dbReference type="Proteomes" id="UP000693899"/>
    </source>
</evidence>
<reference evidence="1" key="1">
    <citation type="submission" date="2020-07" db="EMBL/GenBank/DDBJ databases">
        <title>Highly diverse flavobacterial phages as mortality factor during North Sea spring blooms.</title>
        <authorList>
            <person name="Bartlau N."/>
            <person name="Wichels A."/>
            <person name="Krohne G."/>
            <person name="Adriaenssens E.M."/>
            <person name="Heins A."/>
            <person name="Fuchs B.M."/>
            <person name="Amann R."/>
            <person name="Moraru C."/>
        </authorList>
    </citation>
    <scope>NUCLEOTIDE SEQUENCE</scope>
</reference>